<evidence type="ECO:0000313" key="2">
    <source>
        <dbReference type="EMBL" id="GMA90429.1"/>
    </source>
</evidence>
<dbReference type="InterPro" id="IPR052897">
    <property type="entry name" value="Sec-Metab_Biosynth_Hydrolase"/>
</dbReference>
<dbReference type="Gene3D" id="3.40.50.1820">
    <property type="entry name" value="alpha/beta hydrolase"/>
    <property type="match status" value="1"/>
</dbReference>
<feature type="domain" description="AB hydrolase-1" evidence="1">
    <location>
        <begin position="3"/>
        <end position="219"/>
    </location>
</feature>
<dbReference type="PANTHER" id="PTHR37017">
    <property type="entry name" value="AB HYDROLASE-1 DOMAIN-CONTAINING PROTEIN-RELATED"/>
    <property type="match status" value="1"/>
</dbReference>
<dbReference type="EMBL" id="BSVA01000001">
    <property type="protein sequence ID" value="GMA90429.1"/>
    <property type="molecule type" value="Genomic_DNA"/>
</dbReference>
<proteinExistence type="predicted"/>
<dbReference type="PANTHER" id="PTHR37017:SF11">
    <property type="entry name" value="ESTERASE_LIPASE_THIOESTERASE DOMAIN-CONTAINING PROTEIN"/>
    <property type="match status" value="1"/>
</dbReference>
<accession>A0ABQ6JSY5</accession>
<dbReference type="Proteomes" id="UP001157069">
    <property type="component" value="Unassembled WGS sequence"/>
</dbReference>
<keyword evidence="3" id="KW-1185">Reference proteome</keyword>
<dbReference type="Pfam" id="PF12697">
    <property type="entry name" value="Abhydrolase_6"/>
    <property type="match status" value="1"/>
</dbReference>
<dbReference type="InterPro" id="IPR000073">
    <property type="entry name" value="AB_hydrolase_1"/>
</dbReference>
<gene>
    <name evidence="2" type="ORF">GCM10025869_09580</name>
</gene>
<name>A0ABQ6JSY5_9MICO</name>
<evidence type="ECO:0000313" key="3">
    <source>
        <dbReference type="Proteomes" id="UP001157069"/>
    </source>
</evidence>
<protein>
    <recommendedName>
        <fullName evidence="1">AB hydrolase-1 domain-containing protein</fullName>
    </recommendedName>
</protein>
<organism evidence="2 3">
    <name type="scientific">Homoserinibacter gongjuensis</name>
    <dbReference type="NCBI Taxonomy" id="1162968"/>
    <lineage>
        <taxon>Bacteria</taxon>
        <taxon>Bacillati</taxon>
        <taxon>Actinomycetota</taxon>
        <taxon>Actinomycetes</taxon>
        <taxon>Micrococcales</taxon>
        <taxon>Microbacteriaceae</taxon>
        <taxon>Homoserinibacter</taxon>
    </lineage>
</organism>
<dbReference type="SUPFAM" id="SSF53474">
    <property type="entry name" value="alpha/beta-Hydrolases"/>
    <property type="match status" value="1"/>
</dbReference>
<reference evidence="3" key="1">
    <citation type="journal article" date="2019" name="Int. J. Syst. Evol. Microbiol.">
        <title>The Global Catalogue of Microorganisms (GCM) 10K type strain sequencing project: providing services to taxonomists for standard genome sequencing and annotation.</title>
        <authorList>
            <consortium name="The Broad Institute Genomics Platform"/>
            <consortium name="The Broad Institute Genome Sequencing Center for Infectious Disease"/>
            <person name="Wu L."/>
            <person name="Ma J."/>
        </authorList>
    </citation>
    <scope>NUCLEOTIDE SEQUENCE [LARGE SCALE GENOMIC DNA]</scope>
    <source>
        <strain evidence="3">NBRC 108755</strain>
    </source>
</reference>
<dbReference type="RefSeq" id="WP_284298174.1">
    <property type="nucleotide sequence ID" value="NZ_BSVA01000001.1"/>
</dbReference>
<evidence type="ECO:0000259" key="1">
    <source>
        <dbReference type="Pfam" id="PF12697"/>
    </source>
</evidence>
<dbReference type="InterPro" id="IPR029058">
    <property type="entry name" value="AB_hydrolase_fold"/>
</dbReference>
<comment type="caution">
    <text evidence="2">The sequence shown here is derived from an EMBL/GenBank/DDBJ whole genome shotgun (WGS) entry which is preliminary data.</text>
</comment>
<sequence length="228" mass="25043">MDVILVPGFWLRGDSWDAALPPIEAAEHRTHPITRPGLGHGDDPSAVTLADQVAAIVAEIDRHPDPVVLVGHSGAGPIVYGAADQRIDRVARIVYVDTWPLPEGMANNDELPVVDGAVPLPDWAIFDDADVRDLDEGLRARMRADAVPEPAGTARDGQQLRDERRRGIPTTLIATSRTEAEYREWFESPFFSELRALEDVTWVELPTGHWPQFTRPRELGEAIAAAIG</sequence>